<dbReference type="InterPro" id="IPR003594">
    <property type="entry name" value="HATPase_dom"/>
</dbReference>
<dbReference type="GO" id="GO:0006260">
    <property type="term" value="P:DNA replication"/>
    <property type="evidence" value="ECO:0007669"/>
    <property type="project" value="UniProtKB-UniRule"/>
</dbReference>
<evidence type="ECO:0000256" key="7">
    <source>
        <dbReference type="SAM" id="MobiDB-lite"/>
    </source>
</evidence>
<dbReference type="InterPro" id="IPR014721">
    <property type="entry name" value="Ribsml_uS5_D2-typ_fold_subgr"/>
</dbReference>
<feature type="domain" description="Histidine kinase/HSP90-like ATPase" evidence="8">
    <location>
        <begin position="72"/>
        <end position="223"/>
    </location>
</feature>
<protein>
    <recommendedName>
        <fullName evidence="6">Type 2 DNA topoisomerase 6 subunit B</fullName>
        <ecNumber evidence="6">5.6.2.2</ecNumber>
    </recommendedName>
    <alternativeName>
        <fullName evidence="6">Type II DNA topoisomerase VI subunit B</fullName>
        <shortName evidence="6">TopoVI-B</shortName>
    </alternativeName>
</protein>
<accession>A0A538THS9</accession>
<dbReference type="InterPro" id="IPR005734">
    <property type="entry name" value="TopoVI_B"/>
</dbReference>
<feature type="binding site" evidence="6">
    <location>
        <position position="474"/>
    </location>
    <ligand>
        <name>ATP</name>
        <dbReference type="ChEBI" id="CHEBI:30616"/>
    </ligand>
</feature>
<dbReference type="InterPro" id="IPR015320">
    <property type="entry name" value="TopoVI_B_transducer"/>
</dbReference>
<evidence type="ECO:0000259" key="8">
    <source>
        <dbReference type="SMART" id="SM00387"/>
    </source>
</evidence>
<dbReference type="Pfam" id="PF09239">
    <property type="entry name" value="Topo-VIb_trans"/>
    <property type="match status" value="1"/>
</dbReference>
<dbReference type="SMART" id="SM00387">
    <property type="entry name" value="HATPase_c"/>
    <property type="match status" value="1"/>
</dbReference>
<dbReference type="GO" id="GO:0005524">
    <property type="term" value="F:ATP binding"/>
    <property type="evidence" value="ECO:0007669"/>
    <property type="project" value="UniProtKB-UniRule"/>
</dbReference>
<dbReference type="PANTHER" id="PTHR48444">
    <property type="entry name" value="DNA TOPOISOMERASE 6 SUBUNIT B"/>
    <property type="match status" value="1"/>
</dbReference>
<dbReference type="PIRSF" id="PIRSF006553">
    <property type="entry name" value="TopoVI_B"/>
    <property type="match status" value="1"/>
</dbReference>
<evidence type="ECO:0000313" key="10">
    <source>
        <dbReference type="Proteomes" id="UP000317691"/>
    </source>
</evidence>
<dbReference type="NCBIfam" id="NF003218">
    <property type="entry name" value="PRK04184.1"/>
    <property type="match status" value="1"/>
</dbReference>
<organism evidence="9 10">
    <name type="scientific">Eiseniibacteriota bacterium</name>
    <dbReference type="NCBI Taxonomy" id="2212470"/>
    <lineage>
        <taxon>Bacteria</taxon>
        <taxon>Candidatus Eiseniibacteriota</taxon>
    </lineage>
</organism>
<dbReference type="SUPFAM" id="SSF55874">
    <property type="entry name" value="ATPase domain of HSP90 chaperone/DNA topoisomerase II/histidine kinase"/>
    <property type="match status" value="1"/>
</dbReference>
<dbReference type="SUPFAM" id="SSF46946">
    <property type="entry name" value="S13-like H2TH domain"/>
    <property type="match status" value="1"/>
</dbReference>
<name>A0A538THS9_UNCEI</name>
<dbReference type="Proteomes" id="UP000317691">
    <property type="component" value="Unassembled WGS sequence"/>
</dbReference>
<dbReference type="Gene3D" id="3.30.565.10">
    <property type="entry name" value="Histidine kinase-like ATPase, C-terminal domain"/>
    <property type="match status" value="1"/>
</dbReference>
<comment type="function">
    <text evidence="6">Relaxes both positive and negative superturns and exhibits a strong decatenase activity.</text>
</comment>
<dbReference type="InterPro" id="IPR036890">
    <property type="entry name" value="HATPase_C_sf"/>
</dbReference>
<dbReference type="Gene3D" id="1.10.8.50">
    <property type="match status" value="1"/>
</dbReference>
<dbReference type="NCBIfam" id="TIGR01052">
    <property type="entry name" value="top6b"/>
    <property type="match status" value="1"/>
</dbReference>
<dbReference type="AlphaFoldDB" id="A0A538THS9"/>
<dbReference type="GO" id="GO:0003677">
    <property type="term" value="F:DNA binding"/>
    <property type="evidence" value="ECO:0007669"/>
    <property type="project" value="UniProtKB-UniRule"/>
</dbReference>
<comment type="caution">
    <text evidence="9">The sequence shown here is derived from an EMBL/GenBank/DDBJ whole genome shotgun (WGS) entry which is preliminary data.</text>
</comment>
<dbReference type="PANTHER" id="PTHR48444:SF1">
    <property type="entry name" value="DNA TOPOISOMERASE 6 SUBUNIT B"/>
    <property type="match status" value="1"/>
</dbReference>
<evidence type="ECO:0000256" key="5">
    <source>
        <dbReference type="ARBA" id="ARBA00023235"/>
    </source>
</evidence>
<dbReference type="HAMAP" id="MF_00322">
    <property type="entry name" value="Top6B"/>
    <property type="match status" value="1"/>
</dbReference>
<dbReference type="EC" id="5.6.2.2" evidence="6"/>
<dbReference type="GO" id="GO:0006265">
    <property type="term" value="P:DNA topological change"/>
    <property type="evidence" value="ECO:0007669"/>
    <property type="project" value="UniProtKB-UniRule"/>
</dbReference>
<dbReference type="InterPro" id="IPR010979">
    <property type="entry name" value="Ribosomal_uS13-like_H2TH"/>
</dbReference>
<evidence type="ECO:0000313" key="9">
    <source>
        <dbReference type="EMBL" id="TMQ63182.1"/>
    </source>
</evidence>
<keyword evidence="1 6" id="KW-0547">Nucleotide-binding</keyword>
<dbReference type="Gene3D" id="3.30.230.10">
    <property type="match status" value="1"/>
</dbReference>
<evidence type="ECO:0000256" key="1">
    <source>
        <dbReference type="ARBA" id="ARBA00022741"/>
    </source>
</evidence>
<sequence length="557" mass="60994">MAQAQLKLKLKRVPRKTPAASGSKKPSPPPQSSKPAAKKIVRLTAADLAEKQREISVSEFFTKNRHLLGFDSPAKALLTTVKEAVDNALDACEEAGILPDILIEIQGISETRYRVAVQDNGPGIVKAQVPKIFGQLLYGSKFHRLRQSRGQQGIGISAAGMYGQLTTGKPITVISRVGAGKPAHKFDIQIDTRRNAPVVTADDEVKWEPEHGTRVEIEIEATYKKGRHSVDGYVEQTAMANPHAAITYVAPDGERLALERVAAELPKAPLEIKPHPHGVELGILLKMLHETKARNLKGFLSSEFSRVSPAVAEEISRAASLSPNMTPQKAARDQAEALYNAVQATKLMAPPSNVLSPIGEELLLTGLKKQVDARFYAATTRSPSVYRGNPFLVEAALAYGADSLPGDELVTLLRFANRVPLLYQQSACAVTKAVIQTNWKSYGIQQSRGALPTGPMILMVHIASVWVPFTSESKESVASYPEIAKEIRLALQDVGRKLGIFIRRGLREEDAEKKRSYIEKYIPHIGIALQEILGIDDKRKEKVCATLKDTLERSRLP</sequence>
<dbReference type="CDD" id="cd00823">
    <property type="entry name" value="TopoIIB_Trans"/>
    <property type="match status" value="1"/>
</dbReference>
<feature type="binding site" evidence="6">
    <location>
        <begin position="150"/>
        <end position="157"/>
    </location>
    <ligand>
        <name>ATP</name>
        <dbReference type="ChEBI" id="CHEBI:30616"/>
    </ligand>
</feature>
<feature type="binding site" evidence="6">
    <location>
        <position position="119"/>
    </location>
    <ligand>
        <name>ATP</name>
        <dbReference type="ChEBI" id="CHEBI:30616"/>
    </ligand>
</feature>
<keyword evidence="2 6" id="KW-0067">ATP-binding</keyword>
<comment type="subunit">
    <text evidence="6">Homodimer. Heterotetramer of two Top6A and two Top6B chains.</text>
</comment>
<feature type="binding site" evidence="6">
    <location>
        <begin position="140"/>
        <end position="141"/>
    </location>
    <ligand>
        <name>ATP</name>
        <dbReference type="ChEBI" id="CHEBI:30616"/>
    </ligand>
</feature>
<feature type="region of interest" description="Disordered" evidence="7">
    <location>
        <begin position="1"/>
        <end position="37"/>
    </location>
</feature>
<feature type="binding site" evidence="6">
    <location>
        <position position="87"/>
    </location>
    <ligand>
        <name>ATP</name>
        <dbReference type="ChEBI" id="CHEBI:30616"/>
    </ligand>
</feature>
<keyword evidence="5 6" id="KW-0413">Isomerase</keyword>
<gene>
    <name evidence="6" type="primary">top6B</name>
    <name evidence="9" type="ORF">E6K79_11100</name>
</gene>
<comment type="similarity">
    <text evidence="6">Belongs to the TOP6B family.</text>
</comment>
<dbReference type="GO" id="GO:0003918">
    <property type="term" value="F:DNA topoisomerase type II (double strand cut, ATP-hydrolyzing) activity"/>
    <property type="evidence" value="ECO:0007669"/>
    <property type="project" value="UniProtKB-UniRule"/>
</dbReference>
<keyword evidence="4 6" id="KW-0238">DNA-binding</keyword>
<evidence type="ECO:0000256" key="6">
    <source>
        <dbReference type="HAMAP-Rule" id="MF_00322"/>
    </source>
</evidence>
<dbReference type="Pfam" id="PF02518">
    <property type="entry name" value="HATPase_c"/>
    <property type="match status" value="1"/>
</dbReference>
<keyword evidence="3 6" id="KW-0799">Topoisomerase</keyword>
<comment type="catalytic activity">
    <reaction evidence="6">
        <text>ATP-dependent breakage, passage and rejoining of double-stranded DNA.</text>
        <dbReference type="EC" id="5.6.2.2"/>
    </reaction>
</comment>
<proteinExistence type="inferred from homology"/>
<evidence type="ECO:0000256" key="2">
    <source>
        <dbReference type="ARBA" id="ARBA00022840"/>
    </source>
</evidence>
<dbReference type="InterPro" id="IPR020568">
    <property type="entry name" value="Ribosomal_Su5_D2-typ_SF"/>
</dbReference>
<evidence type="ECO:0000256" key="4">
    <source>
        <dbReference type="ARBA" id="ARBA00023125"/>
    </source>
</evidence>
<reference evidence="9 10" key="1">
    <citation type="journal article" date="2019" name="Nat. Microbiol.">
        <title>Mediterranean grassland soil C-N compound turnover is dependent on rainfall and depth, and is mediated by genomically divergent microorganisms.</title>
        <authorList>
            <person name="Diamond S."/>
            <person name="Andeer P.F."/>
            <person name="Li Z."/>
            <person name="Crits-Christoph A."/>
            <person name="Burstein D."/>
            <person name="Anantharaman K."/>
            <person name="Lane K.R."/>
            <person name="Thomas B.C."/>
            <person name="Pan C."/>
            <person name="Northen T.R."/>
            <person name="Banfield J.F."/>
        </authorList>
    </citation>
    <scope>NUCLEOTIDE SEQUENCE [LARGE SCALE GENOMIC DNA]</scope>
    <source>
        <strain evidence="9">WS_9</strain>
    </source>
</reference>
<evidence type="ECO:0000256" key="3">
    <source>
        <dbReference type="ARBA" id="ARBA00023029"/>
    </source>
</evidence>
<dbReference type="SUPFAM" id="SSF54211">
    <property type="entry name" value="Ribosomal protein S5 domain 2-like"/>
    <property type="match status" value="1"/>
</dbReference>
<dbReference type="EMBL" id="VBOZ01000033">
    <property type="protein sequence ID" value="TMQ63182.1"/>
    <property type="molecule type" value="Genomic_DNA"/>
</dbReference>